<organism evidence="1 2">
    <name type="scientific">Pseudomonas caricapapayae</name>
    <dbReference type="NCBI Taxonomy" id="46678"/>
    <lineage>
        <taxon>Bacteria</taxon>
        <taxon>Pseudomonadati</taxon>
        <taxon>Pseudomonadota</taxon>
        <taxon>Gammaproteobacteria</taxon>
        <taxon>Pseudomonadales</taxon>
        <taxon>Pseudomonadaceae</taxon>
        <taxon>Pseudomonas</taxon>
    </lineage>
</organism>
<evidence type="ECO:0000313" key="2">
    <source>
        <dbReference type="Proteomes" id="UP001615411"/>
    </source>
</evidence>
<keyword evidence="2" id="KW-1185">Reference proteome</keyword>
<comment type="caution">
    <text evidence="1">The sequence shown here is derived from an EMBL/GenBank/DDBJ whole genome shotgun (WGS) entry which is preliminary data.</text>
</comment>
<evidence type="ECO:0000313" key="1">
    <source>
        <dbReference type="EMBL" id="MFJ1336858.1"/>
    </source>
</evidence>
<name>A0ACC7LP64_9PSED</name>
<proteinExistence type="predicted"/>
<gene>
    <name evidence="1" type="ORF">ACIKP7_01805</name>
</gene>
<protein>
    <submittedName>
        <fullName evidence="1">Transporter substrate-binding domain-containing protein</fullName>
    </submittedName>
</protein>
<reference evidence="1" key="1">
    <citation type="submission" date="2024-10" db="EMBL/GenBank/DDBJ databases">
        <title>Aeromonas and Pseudomonas from the Cagarras Archipelago, Rio de Janeiro, Brazil.</title>
        <authorList>
            <person name="Canellas A.L.B."/>
            <person name="Laport M.S."/>
        </authorList>
    </citation>
    <scope>NUCLEOTIDE SEQUENCE</scope>
    <source>
        <strain evidence="1">ACP-7</strain>
    </source>
</reference>
<dbReference type="Proteomes" id="UP001615411">
    <property type="component" value="Unassembled WGS sequence"/>
</dbReference>
<dbReference type="EMBL" id="JBIUGF010000003">
    <property type="protein sequence ID" value="MFJ1336858.1"/>
    <property type="molecule type" value="Genomic_DNA"/>
</dbReference>
<sequence length="1210" mass="134655">MYLRSICLSICLLLSSVGGVAASLPLAPQVLSSQLRIDRHDMAISTEDWHWLRHKAELRVGVSTSESAPFSVNAKDNQYEGISADATALVAQLLGLKVKIVPFASDDDALKALHAGSVDLISTHGSHAQRQGLLLSIPYARDRLALFKRSAEPRHSPDDLAGLRVAVTSEHSAELKQRFPRANLRVYSDHDKAIAAAAFGQADVYLDDLYSAYYRINRSFYGYVRFERFTDLPVGGYSYALREDNTRLQRLVNVAIEAIGDDQLRNLAKRWVGNSFIPSEEPMDLTVEQLRWIQRHPVARLVINDDLAPGAYFDSSGVFSGGIADVLEVITLSTGLHFQVISRSGGFPQIIEALHKGEADLALMTASPEREEYLRFSRPLLASPFVLLSSIDQQGKLDSLIDKRVAIPSGHVAIQQLRKRYPEALVLESGGSLDSMNLLYKGEADAAVVSLPAARYYIERLFRDKLAINQVLDLGPATVNFAMRRSDVELQSIIDKVLQSIAPDELNAISNRWRSPPGMSGQTWINYQRVITEIVAGAGLLLLLSLVWVIYLRRQIKARLKAERMLNDQLQFVETLTDCMPPPLYVRDLKGRMLSCNRSYLKSVGLSTEQVLGKTVRQLPKENFESLPDFHRNYLQAMRDGQTIESVHAVQLQGREVWINHWVQPFEDSQGVTKGVICGWLDITEHRQLIEQLQEAKNLADDASRAKTSFLATMSHEIRTPMNAVIGILELALKRADSKPIDRASIEIAHTSAKSLLELIGDILDIARIESGRLSLSPKRANLRELVESVARVFEGLARQKRLNLILDIDSSINCDVLIDALRFKQILSNLLSNAIKFTEEGSIKISISGHLVNGSLLNVNLCVEDTGVGISPSDQQRLFRPFVQAQRNVQHAEGTGLGLVICRSLCEMMGGKVTLTSTLGRGTRIDVEMRLQVLEHIDVPQVPALIQARPRYQLQVLVVDDHRINRQVLREQLSFLGHEVREAENGQVAFERWSEYPFDIVITDCHMPVMNGADFTRAVRSTEHERGLEATVIIGLTADAQPEEIDLCLQAGMNDCLIKPLGLDELDARLLALQPGYESDTPELVHLPSEPLMLVPETLRLVDLGPLELLISSEPVKFRQILDELINNNRKDCQALKALLQQGDTDKLSQLAHRIKGAAKVVKGEQLVERCRQLETACLDPQVSFAQLEHAVAQVEAAIGALEEALQNL</sequence>
<accession>A0ACC7LP64</accession>